<organism evidence="6 7">
    <name type="scientific">Priapulus caudatus</name>
    <name type="common">Priapulid worm</name>
    <dbReference type="NCBI Taxonomy" id="37621"/>
    <lineage>
        <taxon>Eukaryota</taxon>
        <taxon>Metazoa</taxon>
        <taxon>Ecdysozoa</taxon>
        <taxon>Scalidophora</taxon>
        <taxon>Priapulida</taxon>
        <taxon>Priapulimorpha</taxon>
        <taxon>Priapulimorphida</taxon>
        <taxon>Priapulidae</taxon>
        <taxon>Priapulus</taxon>
    </lineage>
</organism>
<dbReference type="InterPro" id="IPR036322">
    <property type="entry name" value="WD40_repeat_dom_sf"/>
</dbReference>
<accession>A0ABM1E0A6</accession>
<sequence length="321" mass="35628">MSPHRGSAGSLFRPFYTSHFKGPAREPVYHPDDGYLRMYLRGRAINFFSPSDLTEYEVRSPLPAPDDKLRLEWVYGYRGKDSRNNLLLLPTGEIVYYIASVVVLYSAADHSQRHYLAHTAEVKCMTLHPNKTVIATGQAAGVDRRERRLSGNGCTADMEDITQLLAHVRVWDTVTLHTLHVIGIGLFERGIACLAFSKEGHGGQHLCIVDEAPEHNLSIWEWSRGDKGTKITESKSGLEQVVAVEFHPVDIGTIVSCGRGHISIWHLDGGGALTRKLGVFDTKQEKAKFMLCLALTETGDCWSGDSAGNVWVWPRGSNKDG</sequence>
<keyword evidence="6" id="KW-1185">Reference proteome</keyword>
<dbReference type="Gene3D" id="2.130.10.10">
    <property type="entry name" value="YVTN repeat-like/Quinoprotein amine dehydrogenase"/>
    <property type="match status" value="1"/>
</dbReference>
<dbReference type="InterPro" id="IPR005108">
    <property type="entry name" value="HELP"/>
</dbReference>
<comment type="subcellular location">
    <subcellularLocation>
        <location evidence="1">Cytoplasm</location>
        <location evidence="1">Cytoskeleton</location>
    </subcellularLocation>
</comment>
<evidence type="ECO:0000256" key="4">
    <source>
        <dbReference type="ARBA" id="ARBA00023212"/>
    </source>
</evidence>
<protein>
    <submittedName>
        <fullName evidence="7">Echinoderm microtubule-associated protein-like 1</fullName>
    </submittedName>
</protein>
<dbReference type="RefSeq" id="XP_014665627.1">
    <property type="nucleotide sequence ID" value="XM_014810141.1"/>
</dbReference>
<dbReference type="Pfam" id="PF03451">
    <property type="entry name" value="HELP"/>
    <property type="match status" value="1"/>
</dbReference>
<dbReference type="GeneID" id="106807709"/>
<name>A0ABM1E0A6_PRICU</name>
<dbReference type="PANTHER" id="PTHR13720">
    <property type="entry name" value="WD-40 REPEAT PROTEIN"/>
    <property type="match status" value="1"/>
</dbReference>
<dbReference type="Proteomes" id="UP000695022">
    <property type="component" value="Unplaced"/>
</dbReference>
<dbReference type="InterPro" id="IPR055439">
    <property type="entry name" value="Beta-prop_EML_1st"/>
</dbReference>
<reference evidence="7" key="1">
    <citation type="submission" date="2025-08" db="UniProtKB">
        <authorList>
            <consortium name="RefSeq"/>
        </authorList>
    </citation>
    <scope>IDENTIFICATION</scope>
</reference>
<evidence type="ECO:0000256" key="2">
    <source>
        <dbReference type="ARBA" id="ARBA00022574"/>
    </source>
</evidence>
<evidence type="ECO:0000313" key="7">
    <source>
        <dbReference type="RefSeq" id="XP_014665627.1"/>
    </source>
</evidence>
<dbReference type="InterPro" id="IPR015943">
    <property type="entry name" value="WD40/YVTN_repeat-like_dom_sf"/>
</dbReference>
<keyword evidence="3" id="KW-0677">Repeat</keyword>
<evidence type="ECO:0000313" key="6">
    <source>
        <dbReference type="Proteomes" id="UP000695022"/>
    </source>
</evidence>
<proteinExistence type="predicted"/>
<dbReference type="PANTHER" id="PTHR13720:SF50">
    <property type="entry name" value="ECHINODERM MICROTUBULE-ASSOCIATED PROTEIN-LIKE 2"/>
    <property type="match status" value="1"/>
</dbReference>
<evidence type="ECO:0000256" key="3">
    <source>
        <dbReference type="ARBA" id="ARBA00022737"/>
    </source>
</evidence>
<feature type="domain" description="EML-like first beta-propeller" evidence="5">
    <location>
        <begin position="111"/>
        <end position="319"/>
    </location>
</feature>
<keyword evidence="2" id="KW-0853">WD repeat</keyword>
<keyword evidence="4" id="KW-0963">Cytoplasm</keyword>
<evidence type="ECO:0000256" key="1">
    <source>
        <dbReference type="ARBA" id="ARBA00004245"/>
    </source>
</evidence>
<evidence type="ECO:0000259" key="5">
    <source>
        <dbReference type="Pfam" id="PF23409"/>
    </source>
</evidence>
<keyword evidence="4" id="KW-0206">Cytoskeleton</keyword>
<dbReference type="SUPFAM" id="SSF50978">
    <property type="entry name" value="WD40 repeat-like"/>
    <property type="match status" value="1"/>
</dbReference>
<gene>
    <name evidence="7" type="primary">LOC106807709</name>
</gene>
<dbReference type="InterPro" id="IPR050630">
    <property type="entry name" value="WD_repeat_EMAP"/>
</dbReference>
<dbReference type="Pfam" id="PF23409">
    <property type="entry name" value="Beta-prop_EML"/>
    <property type="match status" value="1"/>
</dbReference>